<dbReference type="EMBL" id="JH658084">
    <property type="protein sequence ID" value="EXM14094.1"/>
    <property type="molecule type" value="Genomic_DNA"/>
</dbReference>
<reference evidence="1" key="1">
    <citation type="submission" date="2011-11" db="EMBL/GenBank/DDBJ databases">
        <title>The Genome Sequence of Fusarium oxysporum Cotton.</title>
        <authorList>
            <consortium name="The Broad Institute Genome Sequencing Platform"/>
            <person name="Ma L.-J."/>
            <person name="Gale L.R."/>
            <person name="Schwartz D.C."/>
            <person name="Zhou S."/>
            <person name="Corby-Kistler H."/>
            <person name="Young S.K."/>
            <person name="Zeng Q."/>
            <person name="Gargeya S."/>
            <person name="Fitzgerald M."/>
            <person name="Haas B."/>
            <person name="Abouelleil A."/>
            <person name="Alvarado L."/>
            <person name="Arachchi H.M."/>
            <person name="Berlin A."/>
            <person name="Brown A."/>
            <person name="Chapman S.B."/>
            <person name="Chen Z."/>
            <person name="Dunbar C."/>
            <person name="Freedman E."/>
            <person name="Gearin G."/>
            <person name="Goldberg J."/>
            <person name="Griggs A."/>
            <person name="Gujja S."/>
            <person name="Heiman D."/>
            <person name="Howarth C."/>
            <person name="Larson L."/>
            <person name="Lui A."/>
            <person name="MacDonald P.J.P."/>
            <person name="Montmayeur A."/>
            <person name="Murphy C."/>
            <person name="Neiman D."/>
            <person name="Pearson M."/>
            <person name="Priest M."/>
            <person name="Roberts A."/>
            <person name="Saif S."/>
            <person name="Shea T."/>
            <person name="Shenoy N."/>
            <person name="Sisk P."/>
            <person name="Stolte C."/>
            <person name="Sykes S."/>
            <person name="Wortman J."/>
            <person name="Nusbaum C."/>
            <person name="Birren B."/>
        </authorList>
    </citation>
    <scope>NUCLEOTIDE SEQUENCE [LARGE SCALE GENOMIC DNA]</scope>
    <source>
        <strain evidence="1">25433</strain>
    </source>
</reference>
<proteinExistence type="predicted"/>
<gene>
    <name evidence="1" type="ORF">FOTG_17478</name>
</gene>
<protein>
    <submittedName>
        <fullName evidence="1">Uncharacterized protein</fullName>
    </submittedName>
</protein>
<dbReference type="HOGENOM" id="CLU_3242185_0_0_1"/>
<sequence length="43" mass="4486">MADTVVTMGSSNAEDSKHSHITVVITPEDLYAACTTACTPGEM</sequence>
<dbReference type="AlphaFoldDB" id="X0KKD6"/>
<evidence type="ECO:0000313" key="1">
    <source>
        <dbReference type="EMBL" id="EXM14094.1"/>
    </source>
</evidence>
<accession>X0KKD6</accession>
<name>X0KKD6_FUSOX</name>
<organism evidence="1">
    <name type="scientific">Fusarium oxysporum f. sp. vasinfectum 25433</name>
    <dbReference type="NCBI Taxonomy" id="1089449"/>
    <lineage>
        <taxon>Eukaryota</taxon>
        <taxon>Fungi</taxon>
        <taxon>Dikarya</taxon>
        <taxon>Ascomycota</taxon>
        <taxon>Pezizomycotina</taxon>
        <taxon>Sordariomycetes</taxon>
        <taxon>Hypocreomycetidae</taxon>
        <taxon>Hypocreales</taxon>
        <taxon>Nectriaceae</taxon>
        <taxon>Fusarium</taxon>
        <taxon>Fusarium oxysporum species complex</taxon>
    </lineage>
</organism>
<reference evidence="1" key="2">
    <citation type="submission" date="2012-05" db="EMBL/GenBank/DDBJ databases">
        <title>The Genome Annotation of Fusarium oxysporum Cotton.</title>
        <authorList>
            <consortium name="The Broad Institute Genomics Platform"/>
            <person name="Ma L.-J."/>
            <person name="Corby-Kistler H."/>
            <person name="Broz K."/>
            <person name="Gale L.R."/>
            <person name="Jonkers W."/>
            <person name="O'Donnell K."/>
            <person name="Ploetz R."/>
            <person name="Steinberg C."/>
            <person name="Schwartz D.C."/>
            <person name="VanEtten H."/>
            <person name="Zhou S."/>
            <person name="Young S.K."/>
            <person name="Zeng Q."/>
            <person name="Gargeya S."/>
            <person name="Fitzgerald M."/>
            <person name="Abouelleil A."/>
            <person name="Alvarado L."/>
            <person name="Chapman S.B."/>
            <person name="Gainer-Dewar J."/>
            <person name="Goldberg J."/>
            <person name="Griggs A."/>
            <person name="Gujja S."/>
            <person name="Hansen M."/>
            <person name="Howarth C."/>
            <person name="Imamovic A."/>
            <person name="Ireland A."/>
            <person name="Larimer J."/>
            <person name="McCowan C."/>
            <person name="Murphy C."/>
            <person name="Pearson M."/>
            <person name="Poon T.W."/>
            <person name="Priest M."/>
            <person name="Roberts A."/>
            <person name="Saif S."/>
            <person name="Shea T."/>
            <person name="Sykes S."/>
            <person name="Wortman J."/>
            <person name="Nusbaum C."/>
            <person name="Birren B."/>
        </authorList>
    </citation>
    <scope>NUCLEOTIDE SEQUENCE</scope>
    <source>
        <strain evidence="1">25433</strain>
    </source>
</reference>
<dbReference type="Proteomes" id="UP000030701">
    <property type="component" value="Unassembled WGS sequence"/>
</dbReference>